<keyword evidence="2" id="KW-1185">Reference proteome</keyword>
<evidence type="ECO:0000313" key="1">
    <source>
        <dbReference type="EMBL" id="AWM42027.1"/>
    </source>
</evidence>
<sequence length="311" mass="34852">MAFTAVYVLVDHGRGAYASMVEVSVRALRRVQPGVPAVLIGDEDSRAYLTGDRGRLLGQFDRVIWAAADLPNLVARSFELKTRVRSLVAGDLTYLDGDTLPVRPFADLFERADWDVALVQDRNHHRPVHPTAPNWIEPKLQKHGWGGPLRRYFNAGIQYLRDVPAVHQLVAEWRERLRESHAVGEHDDQLPLNYTLHTTEIPVRVLELPTAYNAMVAAHPVHARGAKLLHFFAGPAALAGNTLLGHLVRHLDATGEIDWPSFDRAVARGHPWVPPYWPRRLWQTGSPVRAVATALGQRLKLLPKATNEEAR</sequence>
<reference evidence="1 2" key="1">
    <citation type="submission" date="2018-01" db="EMBL/GenBank/DDBJ databases">
        <title>G. obscuriglobus.</title>
        <authorList>
            <person name="Franke J."/>
            <person name="Blomberg W."/>
            <person name="Selmecki A."/>
        </authorList>
    </citation>
    <scope>NUCLEOTIDE SEQUENCE [LARGE SCALE GENOMIC DNA]</scope>
    <source>
        <strain evidence="1 2">DSM 5831</strain>
    </source>
</reference>
<organism evidence="1 2">
    <name type="scientific">Gemmata obscuriglobus</name>
    <dbReference type="NCBI Taxonomy" id="114"/>
    <lineage>
        <taxon>Bacteria</taxon>
        <taxon>Pseudomonadati</taxon>
        <taxon>Planctomycetota</taxon>
        <taxon>Planctomycetia</taxon>
        <taxon>Gemmatales</taxon>
        <taxon>Gemmataceae</taxon>
        <taxon>Gemmata</taxon>
    </lineage>
</organism>
<dbReference type="SUPFAM" id="SSF53448">
    <property type="entry name" value="Nucleotide-diphospho-sugar transferases"/>
    <property type="match status" value="1"/>
</dbReference>
<dbReference type="EMBL" id="CP025958">
    <property type="protein sequence ID" value="AWM42027.1"/>
    <property type="molecule type" value="Genomic_DNA"/>
</dbReference>
<dbReference type="AlphaFoldDB" id="A0A2Z3HET2"/>
<protein>
    <recommendedName>
        <fullName evidence="3">Nucleotide-diphospho-sugar transferase domain-containing protein</fullName>
    </recommendedName>
</protein>
<evidence type="ECO:0000313" key="2">
    <source>
        <dbReference type="Proteomes" id="UP000245802"/>
    </source>
</evidence>
<evidence type="ECO:0008006" key="3">
    <source>
        <dbReference type="Google" id="ProtNLM"/>
    </source>
</evidence>
<dbReference type="Proteomes" id="UP000245802">
    <property type="component" value="Chromosome"/>
</dbReference>
<name>A0A2Z3HET2_9BACT</name>
<dbReference type="OrthoDB" id="462608at2"/>
<dbReference type="KEGG" id="gog:C1280_36910"/>
<gene>
    <name evidence="1" type="ORF">C1280_36910</name>
</gene>
<dbReference type="Gene3D" id="3.90.550.10">
    <property type="entry name" value="Spore Coat Polysaccharide Biosynthesis Protein SpsA, Chain A"/>
    <property type="match status" value="1"/>
</dbReference>
<accession>A0A2Z3HET2</accession>
<dbReference type="InterPro" id="IPR029044">
    <property type="entry name" value="Nucleotide-diphossugar_trans"/>
</dbReference>
<dbReference type="RefSeq" id="WP_010046466.1">
    <property type="nucleotide sequence ID" value="NZ_CP025958.1"/>
</dbReference>
<proteinExistence type="predicted"/>